<dbReference type="Pfam" id="PF00293">
    <property type="entry name" value="NUDIX"/>
    <property type="match status" value="1"/>
</dbReference>
<dbReference type="InterPro" id="IPR015797">
    <property type="entry name" value="NUDIX_hydrolase-like_dom_sf"/>
</dbReference>
<dbReference type="GO" id="GO:0046872">
    <property type="term" value="F:metal ion binding"/>
    <property type="evidence" value="ECO:0007669"/>
    <property type="project" value="UniProtKB-KW"/>
</dbReference>
<accession>A0A1I7N124</accession>
<evidence type="ECO:0000256" key="5">
    <source>
        <dbReference type="ARBA" id="ARBA00022842"/>
    </source>
</evidence>
<evidence type="ECO:0000313" key="8">
    <source>
        <dbReference type="EMBL" id="SFV28305.1"/>
    </source>
</evidence>
<evidence type="ECO:0000256" key="4">
    <source>
        <dbReference type="ARBA" id="ARBA00022801"/>
    </source>
</evidence>
<keyword evidence="5" id="KW-0460">Magnesium</keyword>
<comment type="cofactor">
    <cofactor evidence="1">
        <name>Mn(2+)</name>
        <dbReference type="ChEBI" id="CHEBI:29035"/>
    </cofactor>
</comment>
<evidence type="ECO:0000313" key="9">
    <source>
        <dbReference type="Proteomes" id="UP000199423"/>
    </source>
</evidence>
<dbReference type="GO" id="GO:0016818">
    <property type="term" value="F:hydrolase activity, acting on acid anhydrides, in phosphorus-containing anhydrides"/>
    <property type="evidence" value="ECO:0007669"/>
    <property type="project" value="InterPro"/>
</dbReference>
<keyword evidence="3" id="KW-0479">Metal-binding</keyword>
<keyword evidence="6" id="KW-0464">Manganese</keyword>
<protein>
    <submittedName>
        <fullName evidence="8">8-oxo-dGTP pyrophosphatase MutT, NUDIX family</fullName>
    </submittedName>
</protein>
<dbReference type="EMBL" id="FPCH01000001">
    <property type="protein sequence ID" value="SFV28305.1"/>
    <property type="molecule type" value="Genomic_DNA"/>
</dbReference>
<dbReference type="InterPro" id="IPR000086">
    <property type="entry name" value="NUDIX_hydrolase_dom"/>
</dbReference>
<dbReference type="PANTHER" id="PTHR12318">
    <property type="entry name" value="TESTOSTERONE-REGULATED PROTEIN RP2"/>
    <property type="match status" value="1"/>
</dbReference>
<dbReference type="AlphaFoldDB" id="A0A1I7N124"/>
<evidence type="ECO:0000256" key="1">
    <source>
        <dbReference type="ARBA" id="ARBA00001936"/>
    </source>
</evidence>
<dbReference type="Gene3D" id="3.90.79.10">
    <property type="entry name" value="Nucleoside Triphosphate Pyrophosphohydrolase"/>
    <property type="match status" value="1"/>
</dbReference>
<sequence>MSDASSDPPTETPIRDAACLVVVDTSGTEPTLLMGRRHASQIFLPDKWVFPGGRVEEDDRTLADGFSGAFMPANLAHEIKPFALAAVRELCEETGLIIGTKSLFAHQSAAWEAFAASGHSPSPAELLPFARAITPPGRVRRYDTWFFVAKANAVSGNFTPPDGELLDLGWFTISKASDLDLPRITKHVLDDVAALLLDDPELSGTREFLPFYYSAGSAYRRDLISCKVAPPPP</sequence>
<organism evidence="8 9">
    <name type="scientific">Hyphomicrobium facile</name>
    <dbReference type="NCBI Taxonomy" id="51670"/>
    <lineage>
        <taxon>Bacteria</taxon>
        <taxon>Pseudomonadati</taxon>
        <taxon>Pseudomonadota</taxon>
        <taxon>Alphaproteobacteria</taxon>
        <taxon>Hyphomicrobiales</taxon>
        <taxon>Hyphomicrobiaceae</taxon>
        <taxon>Hyphomicrobium</taxon>
    </lineage>
</organism>
<feature type="domain" description="Nudix hydrolase" evidence="7">
    <location>
        <begin position="13"/>
        <end position="194"/>
    </location>
</feature>
<evidence type="ECO:0000259" key="7">
    <source>
        <dbReference type="PROSITE" id="PS51462"/>
    </source>
</evidence>
<reference evidence="9" key="1">
    <citation type="submission" date="2016-10" db="EMBL/GenBank/DDBJ databases">
        <authorList>
            <person name="Varghese N."/>
            <person name="Submissions S."/>
        </authorList>
    </citation>
    <scope>NUCLEOTIDE SEQUENCE [LARGE SCALE GENOMIC DNA]</scope>
    <source>
        <strain evidence="9">DSM 1565</strain>
    </source>
</reference>
<dbReference type="CDD" id="cd18870">
    <property type="entry name" value="NUDIX_AcylCoAdiphos_Nudt19"/>
    <property type="match status" value="1"/>
</dbReference>
<dbReference type="InterPro" id="IPR039121">
    <property type="entry name" value="NUDT19"/>
</dbReference>
<keyword evidence="4" id="KW-0378">Hydrolase</keyword>
<dbReference type="PROSITE" id="PS51462">
    <property type="entry name" value="NUDIX"/>
    <property type="match status" value="1"/>
</dbReference>
<dbReference type="PANTHER" id="PTHR12318:SF0">
    <property type="entry name" value="ACYL-COENZYME A DIPHOSPHATASE NUDT19"/>
    <property type="match status" value="1"/>
</dbReference>
<dbReference type="Proteomes" id="UP000199423">
    <property type="component" value="Unassembled WGS sequence"/>
</dbReference>
<evidence type="ECO:0000256" key="3">
    <source>
        <dbReference type="ARBA" id="ARBA00022723"/>
    </source>
</evidence>
<dbReference type="STRING" id="51670.SAMN04488557_0971"/>
<dbReference type="SUPFAM" id="SSF55811">
    <property type="entry name" value="Nudix"/>
    <property type="match status" value="1"/>
</dbReference>
<dbReference type="OrthoDB" id="9805905at2"/>
<gene>
    <name evidence="8" type="ORF">SAMN04488557_0971</name>
</gene>
<dbReference type="RefSeq" id="WP_092864883.1">
    <property type="nucleotide sequence ID" value="NZ_FPCH01000001.1"/>
</dbReference>
<name>A0A1I7N124_9HYPH</name>
<keyword evidence="9" id="KW-1185">Reference proteome</keyword>
<evidence type="ECO:0000256" key="6">
    <source>
        <dbReference type="ARBA" id="ARBA00023211"/>
    </source>
</evidence>
<proteinExistence type="predicted"/>
<evidence type="ECO:0000256" key="2">
    <source>
        <dbReference type="ARBA" id="ARBA00001946"/>
    </source>
</evidence>
<comment type="cofactor">
    <cofactor evidence="2">
        <name>Mg(2+)</name>
        <dbReference type="ChEBI" id="CHEBI:18420"/>
    </cofactor>
</comment>